<feature type="transmembrane region" description="Helical" evidence="6">
    <location>
        <begin position="436"/>
        <end position="458"/>
    </location>
</feature>
<feature type="transmembrane region" description="Helical" evidence="6">
    <location>
        <begin position="208"/>
        <end position="224"/>
    </location>
</feature>
<feature type="transmembrane region" description="Helical" evidence="6">
    <location>
        <begin position="165"/>
        <end position="187"/>
    </location>
</feature>
<evidence type="ECO:0000256" key="4">
    <source>
        <dbReference type="ARBA" id="ARBA00022989"/>
    </source>
</evidence>
<evidence type="ECO:0000256" key="2">
    <source>
        <dbReference type="ARBA" id="ARBA00022475"/>
    </source>
</evidence>
<dbReference type="Proteomes" id="UP000184029">
    <property type="component" value="Unassembled WGS sequence"/>
</dbReference>
<proteinExistence type="predicted"/>
<protein>
    <submittedName>
        <fullName evidence="7">Membrane protein involved in the export of O-antigen and teichoic acid</fullName>
    </submittedName>
</protein>
<keyword evidence="4 6" id="KW-1133">Transmembrane helix</keyword>
<dbReference type="GO" id="GO:0005886">
    <property type="term" value="C:plasma membrane"/>
    <property type="evidence" value="ECO:0007669"/>
    <property type="project" value="UniProtKB-SubCell"/>
</dbReference>
<dbReference type="AlphaFoldDB" id="A0A8B4BXD7"/>
<dbReference type="RefSeq" id="WP_029142504.1">
    <property type="nucleotide sequence ID" value="NZ_ALAS01000192.1"/>
</dbReference>
<keyword evidence="5 6" id="KW-0472">Membrane</keyword>
<evidence type="ECO:0000256" key="1">
    <source>
        <dbReference type="ARBA" id="ARBA00004651"/>
    </source>
</evidence>
<feature type="transmembrane region" description="Helical" evidence="6">
    <location>
        <begin position="81"/>
        <end position="106"/>
    </location>
</feature>
<dbReference type="GeneID" id="29812674"/>
<dbReference type="KEGG" id="bcoa:BF29_2855"/>
<feature type="transmembrane region" description="Helical" evidence="6">
    <location>
        <begin position="40"/>
        <end position="61"/>
    </location>
</feature>
<sequence length="479" mass="53718">MSVKKNYAYNLLYQLLTVSLPLITVPYISRVLGSNGVGIYAYTSSIVQYFCLLGMLGISTYGNKSIAVVRDNRKKLSETFLGIYAIQVIMSFISLTGYFLLIFVGLKEDKSIAIIQSIMIFSTAIDCSWLFSGLEKFKKIVMRNILVKVLTLVSMFIFVKTKSDLPIYTLIMCCGTFFGQFIMWLSVGKYIDFSKVKIIEIYKHFRPTLSYFIPQIAIQIYFVLDKTMLGVLSSKSEVGIYEYADKILKISLAFVTSLGTIMLPRMANTFSKGDFKRANKYLSYSLDFSTLIAIPIMFGLAGIAKEFIPWYLGAEFIKSIVVLIIISPTILLMSWSGVFGTQYLLALSKMRLYSISVYSGAAVNLIINLIFISKMGSIGAAIGTICAEATVTLVQLNYVKHSLDIKMVLKRAINYFFAGTVMFGAVRLLGNIMGASFLTTFLQIIIGGFIYIAILLLLDIYKREGLLYEEFSKVRNSIK</sequence>
<dbReference type="PANTHER" id="PTHR30250:SF11">
    <property type="entry name" value="O-ANTIGEN TRANSPORTER-RELATED"/>
    <property type="match status" value="1"/>
</dbReference>
<feature type="transmembrane region" description="Helical" evidence="6">
    <location>
        <begin position="378"/>
        <end position="400"/>
    </location>
</feature>
<feature type="transmembrane region" description="Helical" evidence="6">
    <location>
        <begin position="112"/>
        <end position="131"/>
    </location>
</feature>
<name>A0A8B4BXD7_HEYCO</name>
<evidence type="ECO:0000313" key="8">
    <source>
        <dbReference type="Proteomes" id="UP000184029"/>
    </source>
</evidence>
<dbReference type="InterPro" id="IPR050833">
    <property type="entry name" value="Poly_Biosynth_Transport"/>
</dbReference>
<dbReference type="PANTHER" id="PTHR30250">
    <property type="entry name" value="PST FAMILY PREDICTED COLANIC ACID TRANSPORTER"/>
    <property type="match status" value="1"/>
</dbReference>
<evidence type="ECO:0000313" key="7">
    <source>
        <dbReference type="EMBL" id="SHF93157.1"/>
    </source>
</evidence>
<evidence type="ECO:0000256" key="6">
    <source>
        <dbReference type="SAM" id="Phobius"/>
    </source>
</evidence>
<feature type="transmembrane region" description="Helical" evidence="6">
    <location>
        <begin position="244"/>
        <end position="263"/>
    </location>
</feature>
<dbReference type="EMBL" id="FQUB01000094">
    <property type="protein sequence ID" value="SHF93157.1"/>
    <property type="molecule type" value="Genomic_DNA"/>
</dbReference>
<keyword evidence="2" id="KW-1003">Cell membrane</keyword>
<comment type="caution">
    <text evidence="7">The sequence shown here is derived from an EMBL/GenBank/DDBJ whole genome shotgun (WGS) entry which is preliminary data.</text>
</comment>
<feature type="transmembrane region" description="Helical" evidence="6">
    <location>
        <begin position="7"/>
        <end position="28"/>
    </location>
</feature>
<feature type="transmembrane region" description="Helical" evidence="6">
    <location>
        <begin position="352"/>
        <end position="372"/>
    </location>
</feature>
<gene>
    <name evidence="7" type="ORF">SAMN02745208_02923</name>
</gene>
<dbReference type="InterPro" id="IPR002797">
    <property type="entry name" value="Polysacc_synth"/>
</dbReference>
<feature type="transmembrane region" description="Helical" evidence="6">
    <location>
        <begin position="316"/>
        <end position="340"/>
    </location>
</feature>
<dbReference type="CDD" id="cd13128">
    <property type="entry name" value="MATE_Wzx_like"/>
    <property type="match status" value="1"/>
</dbReference>
<comment type="subcellular location">
    <subcellularLocation>
        <location evidence="1">Cell membrane</location>
        <topology evidence="1">Multi-pass membrane protein</topology>
    </subcellularLocation>
</comment>
<dbReference type="Pfam" id="PF01943">
    <property type="entry name" value="Polysacc_synt"/>
    <property type="match status" value="1"/>
</dbReference>
<keyword evidence="3 6" id="KW-0812">Transmembrane</keyword>
<accession>A0A8B4BXD7</accession>
<evidence type="ECO:0000256" key="5">
    <source>
        <dbReference type="ARBA" id="ARBA00023136"/>
    </source>
</evidence>
<feature type="transmembrane region" description="Helical" evidence="6">
    <location>
        <begin position="284"/>
        <end position="304"/>
    </location>
</feature>
<feature type="transmembrane region" description="Helical" evidence="6">
    <location>
        <begin position="140"/>
        <end position="159"/>
    </location>
</feature>
<reference evidence="7 8" key="1">
    <citation type="submission" date="2016-11" db="EMBL/GenBank/DDBJ databases">
        <authorList>
            <person name="Varghese N."/>
            <person name="Submissions S."/>
        </authorList>
    </citation>
    <scope>NUCLEOTIDE SEQUENCE [LARGE SCALE GENOMIC DNA]</scope>
    <source>
        <strain evidence="7 8">DSM 1</strain>
    </source>
</reference>
<feature type="transmembrane region" description="Helical" evidence="6">
    <location>
        <begin position="412"/>
        <end position="430"/>
    </location>
</feature>
<evidence type="ECO:0000256" key="3">
    <source>
        <dbReference type="ARBA" id="ARBA00022692"/>
    </source>
</evidence>
<organism evidence="7 8">
    <name type="scientific">Heyndrickxia coagulans DSM 1 = ATCC 7050</name>
    <dbReference type="NCBI Taxonomy" id="1121088"/>
    <lineage>
        <taxon>Bacteria</taxon>
        <taxon>Bacillati</taxon>
        <taxon>Bacillota</taxon>
        <taxon>Bacilli</taxon>
        <taxon>Bacillales</taxon>
        <taxon>Bacillaceae</taxon>
        <taxon>Heyndrickxia</taxon>
    </lineage>
</organism>